<feature type="domain" description="Spatacsin C-terminal" evidence="2">
    <location>
        <begin position="5462"/>
        <end position="5598"/>
    </location>
</feature>
<accession>A0A0D9QH24</accession>
<dbReference type="GeneID" id="24269322"/>
<feature type="compositionally biased region" description="Basic and acidic residues" evidence="1">
    <location>
        <begin position="4675"/>
        <end position="4690"/>
    </location>
</feature>
<feature type="region of interest" description="Disordered" evidence="1">
    <location>
        <begin position="1928"/>
        <end position="1949"/>
    </location>
</feature>
<feature type="compositionally biased region" description="Basic residues" evidence="1">
    <location>
        <begin position="1933"/>
        <end position="1945"/>
    </location>
</feature>
<organism evidence="3 4">
    <name type="scientific">Plasmodium fragile</name>
    <dbReference type="NCBI Taxonomy" id="5857"/>
    <lineage>
        <taxon>Eukaryota</taxon>
        <taxon>Sar</taxon>
        <taxon>Alveolata</taxon>
        <taxon>Apicomplexa</taxon>
        <taxon>Aconoidasida</taxon>
        <taxon>Haemosporida</taxon>
        <taxon>Plasmodiidae</taxon>
        <taxon>Plasmodium</taxon>
        <taxon>Plasmodium (Plasmodium)</taxon>
    </lineage>
</organism>
<feature type="compositionally biased region" description="Polar residues" evidence="1">
    <location>
        <begin position="1014"/>
        <end position="1025"/>
    </location>
</feature>
<dbReference type="OMA" id="FFYECID"/>
<dbReference type="Pfam" id="PF14649">
    <property type="entry name" value="Spatacsin_C"/>
    <property type="match status" value="1"/>
</dbReference>
<keyword evidence="4" id="KW-1185">Reference proteome</keyword>
<feature type="region of interest" description="Disordered" evidence="1">
    <location>
        <begin position="953"/>
        <end position="1055"/>
    </location>
</feature>
<feature type="region of interest" description="Disordered" evidence="1">
    <location>
        <begin position="4660"/>
        <end position="4690"/>
    </location>
</feature>
<feature type="compositionally biased region" description="Polar residues" evidence="1">
    <location>
        <begin position="953"/>
        <end position="962"/>
    </location>
</feature>
<feature type="region of interest" description="Disordered" evidence="1">
    <location>
        <begin position="898"/>
        <end position="921"/>
    </location>
</feature>
<evidence type="ECO:0000313" key="3">
    <source>
        <dbReference type="EMBL" id="KJP86375.1"/>
    </source>
</evidence>
<feature type="compositionally biased region" description="Basic and acidic residues" evidence="1">
    <location>
        <begin position="1249"/>
        <end position="1260"/>
    </location>
</feature>
<feature type="compositionally biased region" description="Low complexity" evidence="1">
    <location>
        <begin position="1036"/>
        <end position="1046"/>
    </location>
</feature>
<reference evidence="3 4" key="1">
    <citation type="submission" date="2014-03" db="EMBL/GenBank/DDBJ databases">
        <title>The Genome Sequence of Plasmodium fragile nilgiri.</title>
        <authorList>
            <consortium name="The Broad Institute Genomics Platform"/>
            <consortium name="The Broad Institute Genome Sequencing Center for Infectious Disease"/>
            <person name="Neafsey D."/>
            <person name="Duraisingh M."/>
            <person name="Young S.K."/>
            <person name="Zeng Q."/>
            <person name="Gargeya S."/>
            <person name="Abouelleil A."/>
            <person name="Alvarado L."/>
            <person name="Chapman S.B."/>
            <person name="Gainer-Dewar J."/>
            <person name="Goldberg J."/>
            <person name="Griggs A."/>
            <person name="Gujja S."/>
            <person name="Hansen M."/>
            <person name="Howarth C."/>
            <person name="Imamovic A."/>
            <person name="Larimer J."/>
            <person name="Pearson M."/>
            <person name="Poon T.W."/>
            <person name="Priest M."/>
            <person name="Roberts A."/>
            <person name="Saif S."/>
            <person name="Shea T."/>
            <person name="Sykes S."/>
            <person name="Wortman J."/>
            <person name="Nusbaum C."/>
            <person name="Birren B."/>
        </authorList>
    </citation>
    <scope>NUCLEOTIDE SEQUENCE [LARGE SCALE GENOMIC DNA]</scope>
    <source>
        <strain evidence="4">nilgiri</strain>
    </source>
</reference>
<feature type="region of interest" description="Disordered" evidence="1">
    <location>
        <begin position="1225"/>
        <end position="1292"/>
    </location>
</feature>
<dbReference type="VEuPathDB" id="PlasmoDB:AK88_04008"/>
<evidence type="ECO:0000256" key="1">
    <source>
        <dbReference type="SAM" id="MobiDB-lite"/>
    </source>
</evidence>
<proteinExistence type="predicted"/>
<evidence type="ECO:0000313" key="4">
    <source>
        <dbReference type="Proteomes" id="UP000054561"/>
    </source>
</evidence>
<protein>
    <recommendedName>
        <fullName evidence="2">Spatacsin C-terminal domain-containing protein</fullName>
    </recommendedName>
</protein>
<name>A0A0D9QH24_PLAFR</name>
<evidence type="ECO:0000259" key="2">
    <source>
        <dbReference type="Pfam" id="PF14649"/>
    </source>
</evidence>
<gene>
    <name evidence="3" type="ORF">AK88_04008</name>
</gene>
<feature type="region of interest" description="Disordered" evidence="1">
    <location>
        <begin position="5223"/>
        <end position="5243"/>
    </location>
</feature>
<sequence>MDDLVCLKLLRSRKRCNHNDIHSILPNECNDIVALLLFKGRNKAQDKGLNLCFNFFNSRNSANFFLNSDTQNCFWIYCDKDIFTKGKSVQHQVPVLISQQTALLNFYNFAHVNNINAHLENREIRIQRNSLQLDIYKKAHTHGKSSERNKLYNFYISYDKLFSFVVSLNKKLSFLDSFNEKFVKIIPKGESSLFILLNDIVCIKLIAKGLSLKVTKVSSLQNILTNVRDYIYFQKCVYRNDKLFILTLTAQQFLLIFNGGETAHLAININKHLRTFFTDFEVSHDLSHVLLVDLCNQIWSFDLEMYYRLNLGSGKNEGIFTKKQKIKNVEIYSLQTRAEPFRYVEICQNGDEENEFIHFEGGKRKVKFNFESYFPESFKLRQKWIYVNATCRREKDNNVISIWNYKILENSKYAYIIGEIKNRCGVKWNLYQSAQRAERSEDNGKNSHRENYTRMLYYYEWVKRPTCYINSLNHFTEYDACKLEDVGSNDANVLGYEPLETNSEESKGSYGIKMDYHLAKKYSIHQNEEMYRHVAGRTSEGVSSVGEIYAVSANMGIPKNGKPSDCYTYGADPHRCGHKRGDYSDVELCVPHNASTAHKPEDPNLEQSIKRLNQILPKYIQHIHVYDDFNDVKNLFLIKHFLKSNNKRGHNLHKAKNKNTLYGKKVSSVKLHLCRNYFFVEYVHRPWEQQVEEGRKTERYLTVLKRESSKIEFLCTLKNYNYFYLNNKWHALIHVEDVLCKVLFKNYMHALFSTSAYNEREQTEGILKMNNIKRHYHYFVMLYNGFLNKDMNLIRKTLRILSFKATVLLCRMLFHYIWSNFNMEIIYFYFFHYFSFVNHVWKKKYKRTMSSFMSIIKQKRECIRIYMAVSLRQISDIVDVIGKKYLCFQESNEFERSEMQNGVGENGKDMHNSNKKKKKKTVNMNIALSKGIQTQRGNLQNCYEMLNEQSGTSLIAQSSSPKGGTFADGHFGHAASKKKTQGKAELVGDPSKDNPRCNNSTQLKKSPAKEGNKTSRCTNLNSDISSYGKRTKPATDDSSSSNNNNNNDDDRINIHRNDDNKYIKTFLIYYFEKLCFRDNYNLFLNKQYSIEMCSLTLHFIISFIDHVVKKKRSRGNNSRKRNKAIFLELNKYIYFTKLLMNVLLGNYEMKVKHTTRRNVSPGNGWEDMKSFENSNGTLHEPNFFSSTYLNVYSMYDSISKILYVKKSASDKIGKLLQGDNTLDNASSRGELNGHVHGQADGQTTTQLKSKGDKKSTKWNDGELLPPDESCHNSNGENSPMVGKPSAKDRRVKRSDLCISDRSKVTLTGSNLRVHETPEEAYIASNHKTDNAQNIRNLVFYLCYCFIVTTKSKKKGLPYFYMKDVLYREVATSNKLLCAERPFDSVIYDILNTNDLSTVIYYIYTKQYEFFLNFLLLYFNYNLLHNFLQNSRDDFVRNFAYGIARGGANSGENQNNSKDVPQGEKTPTKDMTTKQTTKKTTKLKIKITVKTNKQTKEKKEVYNTLFNKLLSAIINDSGITINKGETHKCSTFIDYLLKAQGGNSSITGKENERLVIRKSGVASGETVTLWNSTNGTANGGCKPNGEIGCTHDKSLVKGNHNKDEVQSGKMNSTCNRVIEELSMCSPHKMQLEERKHTLDNNVLKIYKMYDTLNDCFTKLKNEIQVKNINTFLHFHNDIKRILKNNLVNVIMDIYKLVMEDKMECNSHFKGNVMNHLVSNANIPFCFIHLNPQKMVINYYGTIIYRLLCNNIDTYLNVCVRILKVLCVDVLKYLKKIALNTLKKYIRNKLLLFLHKNGCAFSVADKRAIKFVSILEIFYRKSSYVAEHNSAYTDYMLNRTIFNLYHSAGFLDALKKKLHHGGHNYVHDIIYKEKRPLRVLSLLNMFDASNMENTQFVNHFDHASHLFVPFVIQNFFNTYYVQGRREMRGEEVTGRTKRHNMRERNKAHSQGPKTIISHCSLNWINTKRRDRKKCHLVRMRNGYLIKIRHNTRMNNKLRHTGRDELAIRRSYKIEPSIWGRRKTLNMHTNEYTKIYEPLPTTDLFYENLKRLPLEGGTQKIDITSHFGGTDKDNITPEWGLPSGGHNEKDTKNEAKEEGHFNSTMVNVATRQPKKNPSCEKKYFSKISSCYYKSRKGNNNVVTFNMAKNWMKLKGEEVDDLTNISYKNFSSNIISERCNMLFRGKNFYRPCKKKGRKEYSFNFDNYDNECYCFCCVGTQVKRGEEKGKKEGKQIILADYNYSNVDSVDNFVVHNNQTIETISEIVNKERIVANERNLKSAYVNDTFVIEQREKATPENMLMRRNMSGEKISRTRVKCQEEGEELSKTLAQFEENKKGEHPIEKPYYRLTPCDFRGSGSYLCCSIDMLKTVNRNIMIRIILQNRGMNFLYFLMKYFAKKETHKGFSQTGTYTLEGEHTRVRSATGGNIHHTKHSKRGRSLLAFSALQKESLTDHRRVLKNAHVKIEANKGKRVGIEQHLLEDNPIYKSVLLKNRRGGKNKIEAKNLFYELIKLINIKSYNSRLFLHTLEYYADNSDLSGLFTLLQTLKHFSDNFFQTVHKSAEFNFYEQVKIGKGIHRVGCKRGEERNHHLGEQSTFAQEPQRRSGQHLDKYEKSFLKIISYIQNEFRNECTPYIYNFVESVLEAHGIFLLNFDSLYNVKILHHPPGSETSPGVPANGEPAKTCVLNNFPKVQEAVKCHLFRASRSKMSANNTNNICYSMMVKLSRNFLCLNYLSYENTRSRININISVGKDSNLMQYREKYLTCKRVNKLHKYILTYLLGNQSYTGIYFFVLMNRKLFQSPQKCNYLVKELYKIEHRFCFFSRCSDSHLRCLPCYIYSQLPNNLLALSLYNLADIFLHDWEEFTAKGEPVKVVNVQTETSEKKGVQCTQFRASNEALFVAAKVPTDQFHRDGTLHRDETPHHDKELFHAQGRRNPSICPRSHSPYDVNKIANEHMLGEPPGQSNLDDAQGTNSIVNTILRRDKHGIPFMSLHVLCFLNFKLFLCIFMFSNVDIFDLKKNKENSPTYVNIYFFKKLTKKFMPSVYEAYFGSRALLKAKFKIKLEEEKGQNKDLFKLAIGNLAKCGENYLKVGKQANALQKGRSHKGTADGSHSLCFENIPLVNKVCTGRSNRTDKKSNLVQVISKMKKCTLSKKKIHRSVMQYEHCYDSFTYNKDLSLKQLLQQTVDENFFRTHFFPFSIFNNIFKSQKDDLSLERIDEAASKEREIKENLDGKAHSKKKRRLDAYRLFCSDSLAENKTLRGMYNYKTFFSDVRRGQKTDHYESYVAKIRGGDLKTGELNNALTKYTFYNGHYKCYYDGTPEDHTEGGQNNCRPVSKNRFYFLKHFDVKHFLISCQPLVAYHILIINHVHYKNRREGDLSKYLYINNFDTKVYNDYVLSSKVHLPLNLAEGLKNIISDLCLQLSIFYFNNNDVLCSVLCFLHLCNVNIEKVKMYILSMKSIYYYFKKNYKKRSFFDKWAKSCMDFLKMGKYTLDDFYKQRKNIFYESFNLTGINYYDLFEKSFIELIVIKMFLDLFKEGVQADVDVTPQKRANKWVTQNSVSTSETLVLPRKKDEETGTTVEVPIADKYTYIEETRTNMCDERGKRDLSVLYNTDTDKLLARGANQPRGRNINRTNQSITIPDEDEITPRGNMNTYHLEETKPGKQGNSVGVGADYYTTKPESKNMFILILLEKSIQYRIREQKRRKKKKKYFNDFLNIISLYCKVNNVHQPLTLLHILSNKNDIFIFFYECIDKNIDIKTCQDIVNLYTKNKHTKRHILTFLNHVQKNMNTIMKYQAKDNAHNLEHQSEEAESGEGRDNCKDETLNNGNPYKSTNALLQRIESVFTGNTHFYNRESGTMDAGKTVLELLYHLIYNNYDYRRVQHAIEMVIRHNTFYTKFYIYLTAYVQFIFRSNFPYLFVDRCKRAVAVMSTQKHVNHIQLNMNEKIFGRKFYSYDDVHNFIAFFKQKKAQYTNLKVMLKNMWFYVQISGYLLYLKDMQLLKLDNLKFYHCVHNLGEYQVKRMDVFFDVMKKKETTYVLIFFLLSNGIYNLLDRFLYIFYFDKPIVCFCNFVRCVRECHFDRALYYLKKHYNKYVRRRYTNGNNLYYFFFKHLVNYVLMERPNTRHIILEMLVRTRQDCKYDFAFYANNALVNVDLRKDVLLIIFDACEELADRNKFERAQKMLSDIYASIEKTSLKYAFPYNKEHITLRRFVLTHYMCFKNFLFIIREKHYVDDYLIALYNVSLSWGYSKVIFLIFLLNYSYTFQSKLSVYDQTTILLLCIFLANMLRGQSNQVCKKVNRKKKNIFLYVEEKILSTKKLFSRNSKGRSRKEKEKKKCPGLSILNFLPLNNEECENLFLFKDYNENRIKYIKYHEDTFPNFEADNEHVQFRDQLYDYERKFFYNFERNVQIVKHLCLSKKTRNDLKLKVLYLLNLSTRDKIPIQFNQLSIPQIKYILKKIRTHRNKNTVMHVHNVTNMGIPPCGITTERQLKRISQLYRKGEAPIGENGTNVNYVGSTQRDVLPQSTQGRNSYGNSTVLRGMPIGQLANRHDRSTYGKRKKEAIYSDSGDIVPNQLKDIGKEKQKENNLHDENFIFREKNHKSFANHEDNITNFVSIFICINNLINNFDVITAQRIIDKFSILKIYKEITIGERMMLKKDEPWKESFRHNTKNGSNARRSDLNGDAKREKGSTNIHRRDISTRIEPPSIFEKCLSDRNDEKWPSPYDPFRKIRKYSLFHKNDIDAKKNLETKLSMKSNKSHLHIDDIYKFIYYNSAYALVIYYCLCNGLQSGENLTKLLSPKRGKRTSNWLEHLFETTKKKCSCDIYAFILRAELLLTIKSRICGINGLIARPMLHQPNVDPSLLTLYFYLLKNSVSLNGTKAFDTSFVLKFTYLFKSKMNTLATNLLIYHNFILFLLSSLQKYSLRERLDNRHVTESANMAISLQKCTRERKKEQRGHSYSQNGVAQNDTSKKDTAKTQWADRIFLYHECSHDFLSEYTNLILTDSCNWLCGRYYFRSLLDVYFCLLRVMIRNGCKGKGSRGRRKRGFYYRQGDILKLMEGIKKGEPNFANMLCSKLISFYRKNCIVLPAEVEVEVVIFLYKLACKFTSDVHITYIINLIKMRRHSYVRRKKWHLIFRLLVNINEYDKLDFLFKLIFEHMSIFDFLKYNRNMFLSLNVYNFNCDLSVSLNSSCLLYNQTLCKLGPMRGGVNDYYRAERKSGVSASGITTQRVHNHSGDDDAPNRGIIRRRKNAQVNVRSGGISANNRPSNRALQRSVKIKSEKVMHLVDAVHNLYRKEKQEKRRAEQNQVNISYNFKGLKFSDLINFYEENYVKTFEQSKMIPSATPFIFYDDHLFVYILSLYVVHYCKFSKCDMEILARVYKQVGLKHELYELLSREANSCVQSLKGDKDVFDLLHVRTIIVCINLLHHCALISLEMTNLYEYQTTLNDIYLLILQLKYVYLHNKLHLQQRKSSNFLAYFDKCIVFNNLGRKQLYEKSFEQMFDHVVQENIPIGNYKINFLNLGLEDFISLVEQHPVFYETLILLKAYEKNYDDLVYAFIPKMLYIQVILYGNKKYLTDYCSYSCVDNNTIKYVAKLFQINSIHLKFHKNFPTEKYKYLSAKNDVLTFDFSRYILSAINIQPTREEGKGTVWDYVHHVRSLKHLLGQTSNIDLKMKVRQELPLHVNASA</sequence>
<feature type="compositionally biased region" description="Polar residues" evidence="1">
    <location>
        <begin position="1449"/>
        <end position="1458"/>
    </location>
</feature>
<dbReference type="InterPro" id="IPR028107">
    <property type="entry name" value="Spatacsin_C_dom"/>
</dbReference>
<dbReference type="RefSeq" id="XP_012337041.1">
    <property type="nucleotide sequence ID" value="XM_012481618.1"/>
</dbReference>
<dbReference type="EMBL" id="KQ001695">
    <property type="protein sequence ID" value="KJP86375.1"/>
    <property type="molecule type" value="Genomic_DNA"/>
</dbReference>
<dbReference type="OrthoDB" id="380950at2759"/>
<dbReference type="Proteomes" id="UP000054561">
    <property type="component" value="Unassembled WGS sequence"/>
</dbReference>
<feature type="region of interest" description="Disordered" evidence="1">
    <location>
        <begin position="1449"/>
        <end position="1476"/>
    </location>
</feature>
<feature type="region of interest" description="Disordered" evidence="1">
    <location>
        <begin position="3800"/>
        <end position="3820"/>
    </location>
</feature>